<dbReference type="AlphaFoldDB" id="X0WV27"/>
<name>X0WV27_9ZZZZ</name>
<dbReference type="EMBL" id="BARS01033581">
    <property type="protein sequence ID" value="GAG27042.1"/>
    <property type="molecule type" value="Genomic_DNA"/>
</dbReference>
<organism evidence="2">
    <name type="scientific">marine sediment metagenome</name>
    <dbReference type="NCBI Taxonomy" id="412755"/>
    <lineage>
        <taxon>unclassified sequences</taxon>
        <taxon>metagenomes</taxon>
        <taxon>ecological metagenomes</taxon>
    </lineage>
</organism>
<keyword evidence="1" id="KW-1133">Transmembrane helix</keyword>
<evidence type="ECO:0000256" key="1">
    <source>
        <dbReference type="SAM" id="Phobius"/>
    </source>
</evidence>
<comment type="caution">
    <text evidence="2">The sequence shown here is derived from an EMBL/GenBank/DDBJ whole genome shotgun (WGS) entry which is preliminary data.</text>
</comment>
<accession>X0WV27</accession>
<reference evidence="2" key="1">
    <citation type="journal article" date="2014" name="Front. Microbiol.">
        <title>High frequency of phylogenetically diverse reductive dehalogenase-homologous genes in deep subseafloor sedimentary metagenomes.</title>
        <authorList>
            <person name="Kawai M."/>
            <person name="Futagami T."/>
            <person name="Toyoda A."/>
            <person name="Takaki Y."/>
            <person name="Nishi S."/>
            <person name="Hori S."/>
            <person name="Arai W."/>
            <person name="Tsubouchi T."/>
            <person name="Morono Y."/>
            <person name="Uchiyama I."/>
            <person name="Ito T."/>
            <person name="Fujiyama A."/>
            <person name="Inagaki F."/>
            <person name="Takami H."/>
        </authorList>
    </citation>
    <scope>NUCLEOTIDE SEQUENCE</scope>
    <source>
        <strain evidence="2">Expedition CK06-06</strain>
    </source>
</reference>
<gene>
    <name evidence="2" type="ORF">S01H1_51982</name>
</gene>
<feature type="transmembrane region" description="Helical" evidence="1">
    <location>
        <begin position="21"/>
        <end position="40"/>
    </location>
</feature>
<sequence>IFAAAILYRDARGRPIKVTRVDWLVFVLAGLVVVISFYIPGRHVTENDFKSYFYWPLFAAGLLLAIGMFLKCLLKSKSLSE</sequence>
<keyword evidence="1" id="KW-0812">Transmembrane</keyword>
<keyword evidence="1" id="KW-0472">Membrane</keyword>
<feature type="transmembrane region" description="Helical" evidence="1">
    <location>
        <begin position="52"/>
        <end position="74"/>
    </location>
</feature>
<protein>
    <submittedName>
        <fullName evidence="2">Uncharacterized protein</fullName>
    </submittedName>
</protein>
<evidence type="ECO:0000313" key="2">
    <source>
        <dbReference type="EMBL" id="GAG27042.1"/>
    </source>
</evidence>
<proteinExistence type="predicted"/>
<feature type="non-terminal residue" evidence="2">
    <location>
        <position position="1"/>
    </location>
</feature>